<name>A0A7J8Q584_GOSRA</name>
<evidence type="ECO:0000313" key="1">
    <source>
        <dbReference type="EMBL" id="MBA0596704.1"/>
    </source>
</evidence>
<dbReference type="CDD" id="cd06222">
    <property type="entry name" value="RNase_H_like"/>
    <property type="match status" value="1"/>
</dbReference>
<dbReference type="EMBL" id="JABEZZ010000009">
    <property type="protein sequence ID" value="MBA0596704.1"/>
    <property type="molecule type" value="Genomic_DNA"/>
</dbReference>
<gene>
    <name evidence="1" type="ORF">Gorai_013513</name>
</gene>
<accession>A0A7J8Q584</accession>
<sequence>ELVTFDSTWNLDLFCIWLSDDVINRFIGIPPPHPDSGSDGVIWARFALGFFSVRNAYCFLKDGLFGSKGSVDACDSNGASTKVHLLTDVVVARDSGNASTGGVLRDQLGNWILGFNRGHKRATIQTDNPDEVQALFDILLEDSGITVFRRVQQIMRSEGRWRIRYVPREHNIIVDRLAKLSLTWKSSLQVFDVAPKEILEAKLTVCDSVEMEEREEEPEKVENLF</sequence>
<organism evidence="1 2">
    <name type="scientific">Gossypium raimondii</name>
    <name type="common">Peruvian cotton</name>
    <name type="synonym">Gossypium klotzschianum subsp. raimondii</name>
    <dbReference type="NCBI Taxonomy" id="29730"/>
    <lineage>
        <taxon>Eukaryota</taxon>
        <taxon>Viridiplantae</taxon>
        <taxon>Streptophyta</taxon>
        <taxon>Embryophyta</taxon>
        <taxon>Tracheophyta</taxon>
        <taxon>Spermatophyta</taxon>
        <taxon>Magnoliopsida</taxon>
        <taxon>eudicotyledons</taxon>
        <taxon>Gunneridae</taxon>
        <taxon>Pentapetalae</taxon>
        <taxon>rosids</taxon>
        <taxon>malvids</taxon>
        <taxon>Malvales</taxon>
        <taxon>Malvaceae</taxon>
        <taxon>Malvoideae</taxon>
        <taxon>Gossypium</taxon>
    </lineage>
</organism>
<dbReference type="Proteomes" id="UP000593578">
    <property type="component" value="Unassembled WGS sequence"/>
</dbReference>
<protein>
    <recommendedName>
        <fullName evidence="3">RNase H type-1 domain-containing protein</fullName>
    </recommendedName>
</protein>
<evidence type="ECO:0000313" key="2">
    <source>
        <dbReference type="Proteomes" id="UP000593578"/>
    </source>
</evidence>
<dbReference type="PANTHER" id="PTHR47723:SF19">
    <property type="entry name" value="POLYNUCLEOTIDYL TRANSFERASE, RIBONUCLEASE H-LIKE SUPERFAMILY PROTEIN"/>
    <property type="match status" value="1"/>
</dbReference>
<dbReference type="AlphaFoldDB" id="A0A7J8Q584"/>
<dbReference type="InterPro" id="IPR053151">
    <property type="entry name" value="RNase_H-like"/>
</dbReference>
<proteinExistence type="predicted"/>
<dbReference type="PANTHER" id="PTHR47723">
    <property type="entry name" value="OS05G0353850 PROTEIN"/>
    <property type="match status" value="1"/>
</dbReference>
<reference evidence="1 2" key="1">
    <citation type="journal article" date="2019" name="Genome Biol. Evol.">
        <title>Insights into the evolution of the New World diploid cottons (Gossypium, subgenus Houzingenia) based on genome sequencing.</title>
        <authorList>
            <person name="Grover C.E."/>
            <person name="Arick M.A. 2nd"/>
            <person name="Thrash A."/>
            <person name="Conover J.L."/>
            <person name="Sanders W.S."/>
            <person name="Peterson D.G."/>
            <person name="Frelichowski J.E."/>
            <person name="Scheffler J.A."/>
            <person name="Scheffler B.E."/>
            <person name="Wendel J.F."/>
        </authorList>
    </citation>
    <scope>NUCLEOTIDE SEQUENCE [LARGE SCALE GENOMIC DNA]</scope>
    <source>
        <strain evidence="1">8</strain>
        <tissue evidence="1">Leaf</tissue>
    </source>
</reference>
<dbReference type="InterPro" id="IPR044730">
    <property type="entry name" value="RNase_H-like_dom_plant"/>
</dbReference>
<feature type="non-terminal residue" evidence="1">
    <location>
        <position position="1"/>
    </location>
</feature>
<evidence type="ECO:0008006" key="3">
    <source>
        <dbReference type="Google" id="ProtNLM"/>
    </source>
</evidence>
<comment type="caution">
    <text evidence="1">The sequence shown here is derived from an EMBL/GenBank/DDBJ whole genome shotgun (WGS) entry which is preliminary data.</text>
</comment>